<dbReference type="InterPro" id="IPR008254">
    <property type="entry name" value="Flavodoxin/NO_synth"/>
</dbReference>
<comment type="similarity">
    <text evidence="3 8">Belongs to the flavodoxin family.</text>
</comment>
<dbReference type="PANTHER" id="PTHR42809">
    <property type="entry name" value="FLAVODOXIN 2"/>
    <property type="match status" value="1"/>
</dbReference>
<dbReference type="SUPFAM" id="SSF52218">
    <property type="entry name" value="Flavoproteins"/>
    <property type="match status" value="1"/>
</dbReference>
<dbReference type="PANTHER" id="PTHR42809:SF1">
    <property type="entry name" value="FLAVODOXIN 1"/>
    <property type="match status" value="1"/>
</dbReference>
<proteinExistence type="inferred from homology"/>
<comment type="caution">
    <text evidence="10">The sequence shown here is derived from an EMBL/GenBank/DDBJ whole genome shotgun (WGS) entry which is preliminary data.</text>
</comment>
<dbReference type="PROSITE" id="PS50902">
    <property type="entry name" value="FLAVODOXIN_LIKE"/>
    <property type="match status" value="1"/>
</dbReference>
<sequence>MQKILIIYASETGNTEEMAARIAEGVQKAGIKPAVQAVDQISIDELMKYDGLMFGSYTDGMGDLPYIVEDLLDELNGHDLTGKAAMCFGSGDSSYGLFAAAVDTIQESFVRYGAEIIEDAFKVELSMTEEESNQAMHIGESFARKLMNRA</sequence>
<evidence type="ECO:0000256" key="7">
    <source>
        <dbReference type="ARBA" id="ARBA00022982"/>
    </source>
</evidence>
<evidence type="ECO:0000256" key="4">
    <source>
        <dbReference type="ARBA" id="ARBA00022448"/>
    </source>
</evidence>
<keyword evidence="11" id="KW-1185">Reference proteome</keyword>
<evidence type="ECO:0000256" key="2">
    <source>
        <dbReference type="ARBA" id="ARBA00003297"/>
    </source>
</evidence>
<keyword evidence="4 8" id="KW-0813">Transport</keyword>
<dbReference type="RefSeq" id="WP_249094367.1">
    <property type="nucleotide sequence ID" value="NZ_JAMAST010000001.1"/>
</dbReference>
<accession>A0ABT0M668</accession>
<dbReference type="Pfam" id="PF00258">
    <property type="entry name" value="Flavodoxin_1"/>
    <property type="match status" value="1"/>
</dbReference>
<evidence type="ECO:0000256" key="1">
    <source>
        <dbReference type="ARBA" id="ARBA00001917"/>
    </source>
</evidence>
<gene>
    <name evidence="10" type="ORF">M3N64_00110</name>
</gene>
<dbReference type="EMBL" id="JAMAST010000001">
    <property type="protein sequence ID" value="MCL1630359.1"/>
    <property type="molecule type" value="Genomic_DNA"/>
</dbReference>
<comment type="cofactor">
    <cofactor evidence="1 8">
        <name>FMN</name>
        <dbReference type="ChEBI" id="CHEBI:58210"/>
    </cofactor>
</comment>
<dbReference type="Gene3D" id="3.40.50.360">
    <property type="match status" value="1"/>
</dbReference>
<name>A0ABT0M668_9BACL</name>
<keyword evidence="5 8" id="KW-0285">Flavoprotein</keyword>
<dbReference type="Proteomes" id="UP001203004">
    <property type="component" value="Unassembled WGS sequence"/>
</dbReference>
<evidence type="ECO:0000256" key="5">
    <source>
        <dbReference type="ARBA" id="ARBA00022630"/>
    </source>
</evidence>
<dbReference type="NCBIfam" id="NF005216">
    <property type="entry name" value="PRK06703.1"/>
    <property type="match status" value="1"/>
</dbReference>
<keyword evidence="6 8" id="KW-0288">FMN</keyword>
<dbReference type="NCBIfam" id="TIGR01753">
    <property type="entry name" value="flav_short"/>
    <property type="match status" value="1"/>
</dbReference>
<dbReference type="InterPro" id="IPR050619">
    <property type="entry name" value="Flavodoxin"/>
</dbReference>
<evidence type="ECO:0000259" key="9">
    <source>
        <dbReference type="PROSITE" id="PS50902"/>
    </source>
</evidence>
<evidence type="ECO:0000256" key="3">
    <source>
        <dbReference type="ARBA" id="ARBA00005267"/>
    </source>
</evidence>
<dbReference type="InterPro" id="IPR001226">
    <property type="entry name" value="Flavodoxin_CS"/>
</dbReference>
<evidence type="ECO:0000313" key="10">
    <source>
        <dbReference type="EMBL" id="MCL1630359.1"/>
    </source>
</evidence>
<feature type="domain" description="Flavodoxin-like" evidence="9">
    <location>
        <begin position="4"/>
        <end position="147"/>
    </location>
</feature>
<dbReference type="InterPro" id="IPR029039">
    <property type="entry name" value="Flavoprotein-like_sf"/>
</dbReference>
<comment type="function">
    <text evidence="2 8">Low-potential electron donor to a number of redox enzymes.</text>
</comment>
<reference evidence="10 11" key="1">
    <citation type="submission" date="2022-05" db="EMBL/GenBank/DDBJ databases">
        <title>Sporolactobacillus sp nov CPB3-1, isolated from tree bark (Mangifera indica L.).</title>
        <authorList>
            <person name="Phuengjayaem S."/>
            <person name="Tanasupawat S."/>
        </authorList>
    </citation>
    <scope>NUCLEOTIDE SEQUENCE [LARGE SCALE GENOMIC DNA]</scope>
    <source>
        <strain evidence="10 11">CPB3-1</strain>
    </source>
</reference>
<dbReference type="PROSITE" id="PS00201">
    <property type="entry name" value="FLAVODOXIN"/>
    <property type="match status" value="1"/>
</dbReference>
<evidence type="ECO:0000313" key="11">
    <source>
        <dbReference type="Proteomes" id="UP001203004"/>
    </source>
</evidence>
<dbReference type="InterPro" id="IPR010087">
    <property type="entry name" value="Flav_short"/>
</dbReference>
<evidence type="ECO:0000256" key="8">
    <source>
        <dbReference type="RuleBase" id="RU367037"/>
    </source>
</evidence>
<protein>
    <recommendedName>
        <fullName evidence="8">Flavodoxin</fullName>
    </recommendedName>
</protein>
<keyword evidence="7 8" id="KW-0249">Electron transport</keyword>
<organism evidence="10 11">
    <name type="scientific">Sporolactobacillus mangiferae</name>
    <dbReference type="NCBI Taxonomy" id="2940498"/>
    <lineage>
        <taxon>Bacteria</taxon>
        <taxon>Bacillati</taxon>
        <taxon>Bacillota</taxon>
        <taxon>Bacilli</taxon>
        <taxon>Bacillales</taxon>
        <taxon>Sporolactobacillaceae</taxon>
        <taxon>Sporolactobacillus</taxon>
    </lineage>
</organism>
<evidence type="ECO:0000256" key="6">
    <source>
        <dbReference type="ARBA" id="ARBA00022643"/>
    </source>
</evidence>